<dbReference type="InterPro" id="IPR000073">
    <property type="entry name" value="AB_hydrolase_1"/>
</dbReference>
<evidence type="ECO:0000256" key="3">
    <source>
        <dbReference type="ARBA" id="ARBA00022801"/>
    </source>
</evidence>
<dbReference type="FunFam" id="3.40.50.1820:FF:000137">
    <property type="entry name" value="EEB1p Acyl-coenzymeA:ethanol O-acyltransferase"/>
    <property type="match status" value="1"/>
</dbReference>
<dbReference type="GO" id="GO:0051792">
    <property type="term" value="P:medium-chain fatty acid biosynthetic process"/>
    <property type="evidence" value="ECO:0007669"/>
    <property type="project" value="TreeGrafter"/>
</dbReference>
<evidence type="ECO:0000313" key="10">
    <source>
        <dbReference type="EMBL" id="KAF2006101.1"/>
    </source>
</evidence>
<proteinExistence type="inferred from homology"/>
<evidence type="ECO:0000256" key="7">
    <source>
        <dbReference type="ARBA" id="ARBA00080774"/>
    </source>
</evidence>
<dbReference type="InterPro" id="IPR029058">
    <property type="entry name" value="AB_hydrolase_fold"/>
</dbReference>
<evidence type="ECO:0000256" key="4">
    <source>
        <dbReference type="ARBA" id="ARBA00050620"/>
    </source>
</evidence>
<dbReference type="GO" id="GO:0047372">
    <property type="term" value="F:monoacylglycerol lipase activity"/>
    <property type="evidence" value="ECO:0007669"/>
    <property type="project" value="TreeGrafter"/>
</dbReference>
<evidence type="ECO:0000256" key="2">
    <source>
        <dbReference type="ARBA" id="ARBA00022679"/>
    </source>
</evidence>
<evidence type="ECO:0000256" key="5">
    <source>
        <dbReference type="ARBA" id="ARBA00054277"/>
    </source>
</evidence>
<feature type="active site" description="Charge relay system" evidence="8">
    <location>
        <position position="364"/>
    </location>
</feature>
<organism evidence="10 11">
    <name type="scientific">Amniculicola lignicola CBS 123094</name>
    <dbReference type="NCBI Taxonomy" id="1392246"/>
    <lineage>
        <taxon>Eukaryota</taxon>
        <taxon>Fungi</taxon>
        <taxon>Dikarya</taxon>
        <taxon>Ascomycota</taxon>
        <taxon>Pezizomycotina</taxon>
        <taxon>Dothideomycetes</taxon>
        <taxon>Pleosporomycetidae</taxon>
        <taxon>Pleosporales</taxon>
        <taxon>Amniculicolaceae</taxon>
        <taxon>Amniculicola</taxon>
    </lineage>
</organism>
<comment type="function">
    <text evidence="5">Displays enzymatic activity both for medium-chain fatty acid (MCFA) ethyl ester synthesis and hydrolysis (esterase activity). MCFA are toxic for yeast and this enzyme could thus be involved in their detoxification by esterification.</text>
</comment>
<protein>
    <recommendedName>
        <fullName evidence="6">alcohol O-acetyltransferase</fullName>
        <ecNumber evidence="6">2.3.1.84</ecNumber>
    </recommendedName>
    <alternativeName>
        <fullName evidence="7">Alcohol O-acetyltransferase</fullName>
    </alternativeName>
</protein>
<dbReference type="EC" id="2.3.1.84" evidence="6"/>
<dbReference type="Proteomes" id="UP000799779">
    <property type="component" value="Unassembled WGS sequence"/>
</dbReference>
<dbReference type="Gene3D" id="3.40.50.1820">
    <property type="entry name" value="alpha/beta hydrolase"/>
    <property type="match status" value="1"/>
</dbReference>
<accession>A0A6A5X0L5</accession>
<dbReference type="EMBL" id="ML977560">
    <property type="protein sequence ID" value="KAF2006101.1"/>
    <property type="molecule type" value="Genomic_DNA"/>
</dbReference>
<evidence type="ECO:0000256" key="6">
    <source>
        <dbReference type="ARBA" id="ARBA00066969"/>
    </source>
</evidence>
<dbReference type="InterPro" id="IPR050960">
    <property type="entry name" value="AB_hydrolase_4_sf"/>
</dbReference>
<feature type="active site" description="Charge relay system" evidence="8">
    <location>
        <position position="206"/>
    </location>
</feature>
<dbReference type="GO" id="GO:0008126">
    <property type="term" value="F:acetylesterase activity"/>
    <property type="evidence" value="ECO:0007669"/>
    <property type="project" value="TreeGrafter"/>
</dbReference>
<dbReference type="PIRSF" id="PIRSF005211">
    <property type="entry name" value="Ab_hydro_YheT"/>
    <property type="match status" value="1"/>
</dbReference>
<keyword evidence="3 10" id="KW-0378">Hydrolase</keyword>
<dbReference type="AlphaFoldDB" id="A0A6A5X0L5"/>
<evidence type="ECO:0000256" key="8">
    <source>
        <dbReference type="PIRSR" id="PIRSR005211-1"/>
    </source>
</evidence>
<dbReference type="Pfam" id="PF00561">
    <property type="entry name" value="Abhydrolase_1"/>
    <property type="match status" value="1"/>
</dbReference>
<comment type="similarity">
    <text evidence="1">Belongs to the AB hydrolase superfamily. AB hydrolase 4 family.</text>
</comment>
<evidence type="ECO:0000313" key="11">
    <source>
        <dbReference type="Proteomes" id="UP000799779"/>
    </source>
</evidence>
<evidence type="ECO:0000259" key="9">
    <source>
        <dbReference type="Pfam" id="PF00561"/>
    </source>
</evidence>
<feature type="active site" description="Charge relay system" evidence="8">
    <location>
        <position position="335"/>
    </location>
</feature>
<dbReference type="PANTHER" id="PTHR10794">
    <property type="entry name" value="ABHYDROLASE DOMAIN-CONTAINING PROTEIN"/>
    <property type="match status" value="1"/>
</dbReference>
<keyword evidence="2" id="KW-0808">Transferase</keyword>
<reference evidence="10" key="1">
    <citation type="journal article" date="2020" name="Stud. Mycol.">
        <title>101 Dothideomycetes genomes: a test case for predicting lifestyles and emergence of pathogens.</title>
        <authorList>
            <person name="Haridas S."/>
            <person name="Albert R."/>
            <person name="Binder M."/>
            <person name="Bloem J."/>
            <person name="Labutti K."/>
            <person name="Salamov A."/>
            <person name="Andreopoulos B."/>
            <person name="Baker S."/>
            <person name="Barry K."/>
            <person name="Bills G."/>
            <person name="Bluhm B."/>
            <person name="Cannon C."/>
            <person name="Castanera R."/>
            <person name="Culley D."/>
            <person name="Daum C."/>
            <person name="Ezra D."/>
            <person name="Gonzalez J."/>
            <person name="Henrissat B."/>
            <person name="Kuo A."/>
            <person name="Liang C."/>
            <person name="Lipzen A."/>
            <person name="Lutzoni F."/>
            <person name="Magnuson J."/>
            <person name="Mondo S."/>
            <person name="Nolan M."/>
            <person name="Ohm R."/>
            <person name="Pangilinan J."/>
            <person name="Park H.-J."/>
            <person name="Ramirez L."/>
            <person name="Alfaro M."/>
            <person name="Sun H."/>
            <person name="Tritt A."/>
            <person name="Yoshinaga Y."/>
            <person name="Zwiers L.-H."/>
            <person name="Turgeon B."/>
            <person name="Goodwin S."/>
            <person name="Spatafora J."/>
            <person name="Crous P."/>
            <person name="Grigoriev I."/>
        </authorList>
    </citation>
    <scope>NUCLEOTIDE SEQUENCE</scope>
    <source>
        <strain evidence="10">CBS 123094</strain>
    </source>
</reference>
<dbReference type="PANTHER" id="PTHR10794:SF63">
    <property type="entry name" value="ALPHA_BETA HYDROLASE 1, ISOFORM A"/>
    <property type="match status" value="1"/>
</dbReference>
<dbReference type="SUPFAM" id="SSF53474">
    <property type="entry name" value="alpha/beta-Hydrolases"/>
    <property type="match status" value="1"/>
</dbReference>
<sequence length="428" mass="48049">MLDISWLFGHAKTNFIHHPNTITLTANSGTKTSLADLVKEVTPPCRLNPLLANGHLQTFWTATKEAGPPIHYKRKVFESTHSVYPGHFAVDIVVPSGSPEDKTLPERTTYISDEEFDNIGSEDTTPVLICLHGLTGGSHEAYLRYVIARVAPAGWEALVVNSRGCAMSKITTPHLFNSRATWDLRQTVKWLRITFPNRPLYAVGFSLGANILTNYLGEEGIDCELKAAAVVSNPWNLELCHHAIMRTYLGREVYSVAMGKNMMRLYESQKDVLIQHPHVDAEKVKACKYLYEFDRVVQAPTWGYPTESAYHRDSSCVDALTAVRIPFLGLNAEDDPISTYEAIPWEEFKANPYTVLVTTNWGGHLSWFQTGGDRWFAAPVADFFHKMQDDIDLTASATELVNANGKKEDARKHPVWDPTHRRLIVPLT</sequence>
<gene>
    <name evidence="10" type="ORF">P154DRAFT_517818</name>
</gene>
<comment type="catalytic activity">
    <reaction evidence="4">
        <text>an aliphatic alcohol + acetyl-CoA = an acetyl ester + CoA</text>
        <dbReference type="Rhea" id="RHEA:17229"/>
        <dbReference type="ChEBI" id="CHEBI:2571"/>
        <dbReference type="ChEBI" id="CHEBI:47622"/>
        <dbReference type="ChEBI" id="CHEBI:57287"/>
        <dbReference type="ChEBI" id="CHEBI:57288"/>
        <dbReference type="EC" id="2.3.1.84"/>
    </reaction>
</comment>
<dbReference type="OrthoDB" id="5954035at2759"/>
<feature type="domain" description="AB hydrolase-1" evidence="9">
    <location>
        <begin position="126"/>
        <end position="233"/>
    </location>
</feature>
<dbReference type="GO" id="GO:0004026">
    <property type="term" value="F:alcohol O-acetyltransferase activity"/>
    <property type="evidence" value="ECO:0007669"/>
    <property type="project" value="UniProtKB-EC"/>
</dbReference>
<dbReference type="InterPro" id="IPR012020">
    <property type="entry name" value="ABHD4"/>
</dbReference>
<dbReference type="GO" id="GO:0051793">
    <property type="term" value="P:medium-chain fatty acid catabolic process"/>
    <property type="evidence" value="ECO:0007669"/>
    <property type="project" value="UniProtKB-ARBA"/>
</dbReference>
<evidence type="ECO:0000256" key="1">
    <source>
        <dbReference type="ARBA" id="ARBA00010884"/>
    </source>
</evidence>
<keyword evidence="11" id="KW-1185">Reference proteome</keyword>
<name>A0A6A5X0L5_9PLEO</name>